<proteinExistence type="predicted"/>
<evidence type="ECO:0000256" key="1">
    <source>
        <dbReference type="SAM" id="Phobius"/>
    </source>
</evidence>
<organism evidence="2">
    <name type="scientific">uncultured Rubrobacteraceae bacterium</name>
    <dbReference type="NCBI Taxonomy" id="349277"/>
    <lineage>
        <taxon>Bacteria</taxon>
        <taxon>Bacillati</taxon>
        <taxon>Actinomycetota</taxon>
        <taxon>Rubrobacteria</taxon>
        <taxon>Rubrobacterales</taxon>
        <taxon>Rubrobacteraceae</taxon>
        <taxon>environmental samples</taxon>
    </lineage>
</organism>
<reference evidence="2" key="1">
    <citation type="submission" date="2020-02" db="EMBL/GenBank/DDBJ databases">
        <authorList>
            <person name="Meier V. D."/>
        </authorList>
    </citation>
    <scope>NUCLEOTIDE SEQUENCE</scope>
    <source>
        <strain evidence="2">AVDCRST_MAG03</strain>
    </source>
</reference>
<feature type="transmembrane region" description="Helical" evidence="1">
    <location>
        <begin position="255"/>
        <end position="280"/>
    </location>
</feature>
<keyword evidence="1" id="KW-0472">Membrane</keyword>
<feature type="transmembrane region" description="Helical" evidence="1">
    <location>
        <begin position="301"/>
        <end position="320"/>
    </location>
</feature>
<dbReference type="AlphaFoldDB" id="A0A6J4NMI9"/>
<sequence length="368" mass="38625">MTETLRDAGGPKGFVGLWGQWPGWVGYAAAAFSLVYGALGLWWALGGAGFPFGAGHDPLGRGVSILDHARPETAGPAIAALGFAGAAIALVMAGGRARWLPGAALVGFGWAVALGLTVVVPDYRPLLAVVRLPMLLAGAPFGWPREVGLSDFLPLYLPWPVANQVLLMAGGVLWAATAVAFWRGIRGACRYCGRTDAASRWTAPAVALRWGRWAAGVAIAVPLFYALTRWAFFLAIPLGCACPGLRAEEAESPGIWLAGAALATMAAGGAVLTLGLVWRWGEVYPRWIPLLAGKTVRPRTAILPAALVSLLLTTAGTMYVREMASGSLGLDWETGPVLAMPLWGVALGAAALSYHYRRRGGCGRCRRS</sequence>
<feature type="transmembrane region" description="Helical" evidence="1">
    <location>
        <begin position="340"/>
        <end position="357"/>
    </location>
</feature>
<feature type="transmembrane region" description="Helical" evidence="1">
    <location>
        <begin position="163"/>
        <end position="182"/>
    </location>
</feature>
<feature type="transmembrane region" description="Helical" evidence="1">
    <location>
        <begin position="24"/>
        <end position="52"/>
    </location>
</feature>
<feature type="transmembrane region" description="Helical" evidence="1">
    <location>
        <begin position="73"/>
        <end position="93"/>
    </location>
</feature>
<name>A0A6J4NMI9_9ACTN</name>
<dbReference type="EMBL" id="CADCUT010000042">
    <property type="protein sequence ID" value="CAA9391777.1"/>
    <property type="molecule type" value="Genomic_DNA"/>
</dbReference>
<feature type="transmembrane region" description="Helical" evidence="1">
    <location>
        <begin position="99"/>
        <end position="119"/>
    </location>
</feature>
<accession>A0A6J4NMI9</accession>
<protein>
    <submittedName>
        <fullName evidence="2">Uncharacterized protein</fullName>
    </submittedName>
</protein>
<feature type="transmembrane region" description="Helical" evidence="1">
    <location>
        <begin position="213"/>
        <end position="235"/>
    </location>
</feature>
<gene>
    <name evidence="2" type="ORF">AVDCRST_MAG03-665</name>
</gene>
<keyword evidence="1" id="KW-0812">Transmembrane</keyword>
<evidence type="ECO:0000313" key="2">
    <source>
        <dbReference type="EMBL" id="CAA9391777.1"/>
    </source>
</evidence>
<keyword evidence="1" id="KW-1133">Transmembrane helix</keyword>